<accession>A0A0A9H3F0</accession>
<feature type="signal peptide" evidence="1">
    <location>
        <begin position="1"/>
        <end position="18"/>
    </location>
</feature>
<sequence length="46" mass="5573">MICLFLCFLLLASRFRDRLNPLRVGLWSGSLIRREWLSLQDSYQWV</sequence>
<organism evidence="2">
    <name type="scientific">Arundo donax</name>
    <name type="common">Giant reed</name>
    <name type="synonym">Donax arundinaceus</name>
    <dbReference type="NCBI Taxonomy" id="35708"/>
    <lineage>
        <taxon>Eukaryota</taxon>
        <taxon>Viridiplantae</taxon>
        <taxon>Streptophyta</taxon>
        <taxon>Embryophyta</taxon>
        <taxon>Tracheophyta</taxon>
        <taxon>Spermatophyta</taxon>
        <taxon>Magnoliopsida</taxon>
        <taxon>Liliopsida</taxon>
        <taxon>Poales</taxon>
        <taxon>Poaceae</taxon>
        <taxon>PACMAD clade</taxon>
        <taxon>Arundinoideae</taxon>
        <taxon>Arundineae</taxon>
        <taxon>Arundo</taxon>
    </lineage>
</organism>
<keyword evidence="1" id="KW-0732">Signal</keyword>
<evidence type="ECO:0000313" key="2">
    <source>
        <dbReference type="EMBL" id="JAE31287.1"/>
    </source>
</evidence>
<dbReference type="AlphaFoldDB" id="A0A0A9H3F0"/>
<dbReference type="EMBL" id="GBRH01166609">
    <property type="protein sequence ID" value="JAE31287.1"/>
    <property type="molecule type" value="Transcribed_RNA"/>
</dbReference>
<reference evidence="2" key="1">
    <citation type="submission" date="2014-09" db="EMBL/GenBank/DDBJ databases">
        <authorList>
            <person name="Magalhaes I.L.F."/>
            <person name="Oliveira U."/>
            <person name="Santos F.R."/>
            <person name="Vidigal T.H.D.A."/>
            <person name="Brescovit A.D."/>
            <person name="Santos A.J."/>
        </authorList>
    </citation>
    <scope>NUCLEOTIDE SEQUENCE</scope>
    <source>
        <tissue evidence="2">Shoot tissue taken approximately 20 cm above the soil surface</tissue>
    </source>
</reference>
<reference evidence="2" key="2">
    <citation type="journal article" date="2015" name="Data Brief">
        <title>Shoot transcriptome of the giant reed, Arundo donax.</title>
        <authorList>
            <person name="Barrero R.A."/>
            <person name="Guerrero F.D."/>
            <person name="Moolhuijzen P."/>
            <person name="Goolsby J.A."/>
            <person name="Tidwell J."/>
            <person name="Bellgard S.E."/>
            <person name="Bellgard M.I."/>
        </authorList>
    </citation>
    <scope>NUCLEOTIDE SEQUENCE</scope>
    <source>
        <tissue evidence="2">Shoot tissue taken approximately 20 cm above the soil surface</tissue>
    </source>
</reference>
<protein>
    <submittedName>
        <fullName evidence="2">Uncharacterized protein</fullName>
    </submittedName>
</protein>
<name>A0A0A9H3F0_ARUDO</name>
<evidence type="ECO:0000256" key="1">
    <source>
        <dbReference type="SAM" id="SignalP"/>
    </source>
</evidence>
<proteinExistence type="predicted"/>
<feature type="chain" id="PRO_5002065336" evidence="1">
    <location>
        <begin position="19"/>
        <end position="46"/>
    </location>
</feature>